<gene>
    <name evidence="1" type="ORF">B9G39_02715</name>
</gene>
<evidence type="ECO:0000313" key="1">
    <source>
        <dbReference type="EMBL" id="RDH42442.1"/>
    </source>
</evidence>
<comment type="caution">
    <text evidence="1">The sequence shown here is derived from an EMBL/GenBank/DDBJ whole genome shotgun (WGS) entry which is preliminary data.</text>
</comment>
<dbReference type="EMBL" id="NDXW01000001">
    <property type="protein sequence ID" value="RDH42442.1"/>
    <property type="molecule type" value="Genomic_DNA"/>
</dbReference>
<reference evidence="1 2" key="1">
    <citation type="submission" date="2017-04" db="EMBL/GenBank/DDBJ databases">
        <title>Draft genome sequence of Zooshikella ganghwensis VG4 isolated from Red Sea sediments.</title>
        <authorList>
            <person name="Rehman Z."/>
            <person name="Alam I."/>
            <person name="Kamau A."/>
            <person name="Bajic V."/>
            <person name="Leiknes T."/>
        </authorList>
    </citation>
    <scope>NUCLEOTIDE SEQUENCE [LARGE SCALE GENOMIC DNA]</scope>
    <source>
        <strain evidence="1 2">VG4</strain>
    </source>
</reference>
<dbReference type="InterPro" id="IPR011990">
    <property type="entry name" value="TPR-like_helical_dom_sf"/>
</dbReference>
<sequence length="287" mass="32920">MISKWFGTKVWLWFTATVCFTFGSLCMAELPAEIEVDRFILAAKKHIEQGNYGQAEQYLQKAIALQVTPPDEFYFIYGKVLFKNKKMDQSQENVERYLKRTGKEGEYYQEALGMFTDIEEFKQKDQQKKAAISSVDKSDVIKIEPSEMDKVVNRLKAQYKTSSEIVALEKYINEMLAENALRKGKVINLNKEADELYTINAKNLGELIVTKVIRTTDDGGKQLQNAILKVYGVTTDIKYSCTGVDNICWIKHPVTMERWIAIRGNQSTANKLTTFIAELIKYKQKEG</sequence>
<organism evidence="1 2">
    <name type="scientific">Zooshikella ganghwensis</name>
    <dbReference type="NCBI Taxonomy" id="202772"/>
    <lineage>
        <taxon>Bacteria</taxon>
        <taxon>Pseudomonadati</taxon>
        <taxon>Pseudomonadota</taxon>
        <taxon>Gammaproteobacteria</taxon>
        <taxon>Oceanospirillales</taxon>
        <taxon>Zooshikellaceae</taxon>
        <taxon>Zooshikella</taxon>
    </lineage>
</organism>
<dbReference type="AlphaFoldDB" id="A0A4P9VKU8"/>
<protein>
    <submittedName>
        <fullName evidence="1">Tetratricopeptide repeat protein</fullName>
    </submittedName>
</protein>
<dbReference type="SUPFAM" id="SSF48452">
    <property type="entry name" value="TPR-like"/>
    <property type="match status" value="1"/>
</dbReference>
<keyword evidence="2" id="KW-1185">Reference proteome</keyword>
<name>A0A4P9VKU8_9GAMM</name>
<dbReference type="Gene3D" id="1.25.40.10">
    <property type="entry name" value="Tetratricopeptide repeat domain"/>
    <property type="match status" value="1"/>
</dbReference>
<dbReference type="RefSeq" id="WP_094785947.1">
    <property type="nucleotide sequence ID" value="NZ_NDXW01000001.1"/>
</dbReference>
<dbReference type="Proteomes" id="UP000257039">
    <property type="component" value="Unassembled WGS sequence"/>
</dbReference>
<accession>A0A4P9VKU8</accession>
<evidence type="ECO:0000313" key="2">
    <source>
        <dbReference type="Proteomes" id="UP000257039"/>
    </source>
</evidence>
<proteinExistence type="predicted"/>